<keyword evidence="4" id="KW-1185">Reference proteome</keyword>
<gene>
    <name evidence="3" type="ORF">CCMP2556_LOCUS1126</name>
</gene>
<dbReference type="Proteomes" id="UP001642484">
    <property type="component" value="Unassembled WGS sequence"/>
</dbReference>
<protein>
    <submittedName>
        <fullName evidence="3">Uncharacterized protein</fullName>
    </submittedName>
</protein>
<evidence type="ECO:0000256" key="2">
    <source>
        <dbReference type="SAM" id="Phobius"/>
    </source>
</evidence>
<keyword evidence="2" id="KW-1133">Transmembrane helix</keyword>
<accession>A0ABP0HF19</accession>
<evidence type="ECO:0000256" key="1">
    <source>
        <dbReference type="SAM" id="MobiDB-lite"/>
    </source>
</evidence>
<reference evidence="3 4" key="1">
    <citation type="submission" date="2024-02" db="EMBL/GenBank/DDBJ databases">
        <authorList>
            <person name="Chen Y."/>
            <person name="Shah S."/>
            <person name="Dougan E. K."/>
            <person name="Thang M."/>
            <person name="Chan C."/>
        </authorList>
    </citation>
    <scope>NUCLEOTIDE SEQUENCE [LARGE SCALE GENOMIC DNA]</scope>
</reference>
<feature type="transmembrane region" description="Helical" evidence="2">
    <location>
        <begin position="191"/>
        <end position="210"/>
    </location>
</feature>
<evidence type="ECO:0000313" key="4">
    <source>
        <dbReference type="Proteomes" id="UP001642484"/>
    </source>
</evidence>
<dbReference type="EMBL" id="CAXAMN010000359">
    <property type="protein sequence ID" value="CAK8988086.1"/>
    <property type="molecule type" value="Genomic_DNA"/>
</dbReference>
<sequence>MFRKLCEAHSCPRAAPVPFRTDPPMAALPWRSGWLMGSQSFSRMPCLAHRGPDIRAAARPRRSVRWPQDPRSQGAGALDHCDPHGAGASNRAIGTHIRCPVSFAGWHARTKRVVQSSQPEDDLVVPLPYSRRVFASSWLVAITTGLAALHGQMMCCFLCFLVPTQHVSDVLFGTVNYWRDPRSGWRRRADFFFANFGIGYHLFLALVLWAKTPIGHKFDFTSPSQRPLFLAGPCFALSPFGFGIFWAAALYLYLRARRCAKQGHFDAGTKWHVIFHCVGNLANCLFYPGLLRV</sequence>
<keyword evidence="2" id="KW-0472">Membrane</keyword>
<organism evidence="3 4">
    <name type="scientific">Durusdinium trenchii</name>
    <dbReference type="NCBI Taxonomy" id="1381693"/>
    <lineage>
        <taxon>Eukaryota</taxon>
        <taxon>Sar</taxon>
        <taxon>Alveolata</taxon>
        <taxon>Dinophyceae</taxon>
        <taxon>Suessiales</taxon>
        <taxon>Symbiodiniaceae</taxon>
        <taxon>Durusdinium</taxon>
    </lineage>
</organism>
<feature type="region of interest" description="Disordered" evidence="1">
    <location>
        <begin position="58"/>
        <end position="81"/>
    </location>
</feature>
<feature type="transmembrane region" description="Helical" evidence="2">
    <location>
        <begin position="230"/>
        <end position="254"/>
    </location>
</feature>
<comment type="caution">
    <text evidence="3">The sequence shown here is derived from an EMBL/GenBank/DDBJ whole genome shotgun (WGS) entry which is preliminary data.</text>
</comment>
<proteinExistence type="predicted"/>
<name>A0ABP0HF19_9DINO</name>
<keyword evidence="2" id="KW-0812">Transmembrane</keyword>
<evidence type="ECO:0000313" key="3">
    <source>
        <dbReference type="EMBL" id="CAK8988086.1"/>
    </source>
</evidence>